<protein>
    <submittedName>
        <fullName evidence="5">DNA polymerase III subunit epsilon</fullName>
    </submittedName>
</protein>
<sequence>MTARVNSLWAQGRMVAFDTETTGVDAEKDRVVTAAVVAVGGGRASDSRTWMADPGVEIPEQATAIHGVTTDQARAEGSDAADVVDDITAALAEQLGAGVPVVVFNARYDLTLLDREARRHGVLPLVERLAGLDVAPVIDPLVLDRQIDRYRRGSRKLPALAAHYRVRHESAHTAEADALAAARIAWRIGTQHSRIGSADLLKLHDAQISWAAQQAAGLEEYLRRTDPEAYVEPAWPYLPHSLVGASREG</sequence>
<evidence type="ECO:0000313" key="5">
    <source>
        <dbReference type="EMBL" id="OEU90532.1"/>
    </source>
</evidence>
<dbReference type="InterPro" id="IPR013520">
    <property type="entry name" value="Ribonucl_H"/>
</dbReference>
<evidence type="ECO:0000256" key="3">
    <source>
        <dbReference type="ARBA" id="ARBA00022839"/>
    </source>
</evidence>
<proteinExistence type="predicted"/>
<comment type="caution">
    <text evidence="5">The sequence shown here is derived from an EMBL/GenBank/DDBJ whole genome shotgun (WGS) entry which is preliminary data.</text>
</comment>
<keyword evidence="2" id="KW-0378">Hydrolase</keyword>
<dbReference type="PANTHER" id="PTHR30231:SF4">
    <property type="entry name" value="PROTEIN NEN2"/>
    <property type="match status" value="1"/>
</dbReference>
<dbReference type="Proteomes" id="UP000176087">
    <property type="component" value="Unassembled WGS sequence"/>
</dbReference>
<evidence type="ECO:0000259" key="4">
    <source>
        <dbReference type="SMART" id="SM00479"/>
    </source>
</evidence>
<dbReference type="SUPFAM" id="SSF53098">
    <property type="entry name" value="Ribonuclease H-like"/>
    <property type="match status" value="1"/>
</dbReference>
<reference evidence="5 6" key="1">
    <citation type="journal article" date="2016" name="Front. Microbiol.">
        <title>Comparative Genomics Analysis of Streptomyces Species Reveals Their Adaptation to the Marine Environment and Their Diversity at the Genomic Level.</title>
        <authorList>
            <person name="Tian X."/>
            <person name="Zhang Z."/>
            <person name="Yang T."/>
            <person name="Chen M."/>
            <person name="Li J."/>
            <person name="Chen F."/>
            <person name="Yang J."/>
            <person name="Li W."/>
            <person name="Zhang B."/>
            <person name="Zhang Z."/>
            <person name="Wu J."/>
            <person name="Zhang C."/>
            <person name="Long L."/>
            <person name="Xiao J."/>
        </authorList>
    </citation>
    <scope>NUCLEOTIDE SEQUENCE [LARGE SCALE GENOMIC DNA]</scope>
    <source>
        <strain evidence="5 6">SCSIO 10390</strain>
    </source>
</reference>
<dbReference type="OrthoDB" id="9791657at2"/>
<evidence type="ECO:0000256" key="2">
    <source>
        <dbReference type="ARBA" id="ARBA00022801"/>
    </source>
</evidence>
<dbReference type="GO" id="GO:0005829">
    <property type="term" value="C:cytosol"/>
    <property type="evidence" value="ECO:0007669"/>
    <property type="project" value="TreeGrafter"/>
</dbReference>
<dbReference type="STRING" id="933944.AN215_14020"/>
<dbReference type="PANTHER" id="PTHR30231">
    <property type="entry name" value="DNA POLYMERASE III SUBUNIT EPSILON"/>
    <property type="match status" value="1"/>
</dbReference>
<dbReference type="AlphaFoldDB" id="A0A1E7JQG6"/>
<dbReference type="EMBL" id="LJGT01000038">
    <property type="protein sequence ID" value="OEU90532.1"/>
    <property type="molecule type" value="Genomic_DNA"/>
</dbReference>
<feature type="domain" description="Exonuclease" evidence="4">
    <location>
        <begin position="13"/>
        <end position="194"/>
    </location>
</feature>
<name>A0A1E7JQG6_9ACTN</name>
<dbReference type="InterPro" id="IPR012337">
    <property type="entry name" value="RNaseH-like_sf"/>
</dbReference>
<dbReference type="NCBIfam" id="NF005927">
    <property type="entry name" value="PRK07942.1"/>
    <property type="match status" value="1"/>
</dbReference>
<accession>A0A1E7JQG6</accession>
<keyword evidence="6" id="KW-1185">Reference proteome</keyword>
<keyword evidence="3" id="KW-0269">Exonuclease</keyword>
<dbReference type="SMART" id="SM00479">
    <property type="entry name" value="EXOIII"/>
    <property type="match status" value="1"/>
</dbReference>
<dbReference type="GO" id="GO:0008408">
    <property type="term" value="F:3'-5' exonuclease activity"/>
    <property type="evidence" value="ECO:0007669"/>
    <property type="project" value="TreeGrafter"/>
</dbReference>
<dbReference type="GO" id="GO:0003676">
    <property type="term" value="F:nucleic acid binding"/>
    <property type="evidence" value="ECO:0007669"/>
    <property type="project" value="InterPro"/>
</dbReference>
<gene>
    <name evidence="5" type="ORF">AN215_14020</name>
</gene>
<organism evidence="5 6">
    <name type="scientific">Streptomyces abyssalis</name>
    <dbReference type="NCBI Taxonomy" id="933944"/>
    <lineage>
        <taxon>Bacteria</taxon>
        <taxon>Bacillati</taxon>
        <taxon>Actinomycetota</taxon>
        <taxon>Actinomycetes</taxon>
        <taxon>Kitasatosporales</taxon>
        <taxon>Streptomycetaceae</taxon>
        <taxon>Streptomyces</taxon>
    </lineage>
</organism>
<dbReference type="PATRIC" id="fig|933944.5.peg.5880"/>
<keyword evidence="1" id="KW-0540">Nuclease</keyword>
<dbReference type="RefSeq" id="WP_070009403.1">
    <property type="nucleotide sequence ID" value="NZ_LJGS01000036.1"/>
</dbReference>
<dbReference type="InterPro" id="IPR036397">
    <property type="entry name" value="RNaseH_sf"/>
</dbReference>
<dbReference type="Gene3D" id="3.30.420.10">
    <property type="entry name" value="Ribonuclease H-like superfamily/Ribonuclease H"/>
    <property type="match status" value="1"/>
</dbReference>
<evidence type="ECO:0000313" key="6">
    <source>
        <dbReference type="Proteomes" id="UP000176087"/>
    </source>
</evidence>
<dbReference type="Pfam" id="PF00929">
    <property type="entry name" value="RNase_T"/>
    <property type="match status" value="1"/>
</dbReference>
<dbReference type="CDD" id="cd06127">
    <property type="entry name" value="DEDDh"/>
    <property type="match status" value="1"/>
</dbReference>
<evidence type="ECO:0000256" key="1">
    <source>
        <dbReference type="ARBA" id="ARBA00022722"/>
    </source>
</evidence>